<proteinExistence type="predicted"/>
<feature type="non-terminal residue" evidence="1">
    <location>
        <position position="91"/>
    </location>
</feature>
<protein>
    <recommendedName>
        <fullName evidence="2">GNAT family N-acetyltransferase</fullName>
    </recommendedName>
</protein>
<sequence length="91" mass="10584">MKKTIVEVTEESRLWKQLWTVIEQLEQQPYIEVQAGHFRSSHMFAALVEGRPVGFLRFVVQRLGEDEGRPPIVFRDEVLYEAKIIAFGVLP</sequence>
<accession>A0A6B1FZN3</accession>
<dbReference type="AlphaFoldDB" id="A0A6B1FZN3"/>
<dbReference type="EMBL" id="VYDA01000273">
    <property type="protein sequence ID" value="MYH61547.1"/>
    <property type="molecule type" value="Genomic_DNA"/>
</dbReference>
<evidence type="ECO:0000313" key="1">
    <source>
        <dbReference type="EMBL" id="MYH61547.1"/>
    </source>
</evidence>
<gene>
    <name evidence="1" type="ORF">F4148_07200</name>
</gene>
<organism evidence="1">
    <name type="scientific">Caldilineaceae bacterium SB0675_bin_29</name>
    <dbReference type="NCBI Taxonomy" id="2605266"/>
    <lineage>
        <taxon>Bacteria</taxon>
        <taxon>Bacillati</taxon>
        <taxon>Chloroflexota</taxon>
        <taxon>Caldilineae</taxon>
        <taxon>Caldilineales</taxon>
        <taxon>Caldilineaceae</taxon>
    </lineage>
</organism>
<reference evidence="1" key="1">
    <citation type="submission" date="2019-09" db="EMBL/GenBank/DDBJ databases">
        <title>Characterisation of the sponge microbiome using genome-centric metagenomics.</title>
        <authorList>
            <person name="Engelberts J.P."/>
            <person name="Robbins S.J."/>
            <person name="De Goeij J.M."/>
            <person name="Aranda M."/>
            <person name="Bell S.C."/>
            <person name="Webster N.S."/>
        </authorList>
    </citation>
    <scope>NUCLEOTIDE SEQUENCE</scope>
    <source>
        <strain evidence="1">SB0675_bin_29</strain>
    </source>
</reference>
<name>A0A6B1FZN3_9CHLR</name>
<evidence type="ECO:0008006" key="2">
    <source>
        <dbReference type="Google" id="ProtNLM"/>
    </source>
</evidence>
<comment type="caution">
    <text evidence="1">The sequence shown here is derived from an EMBL/GenBank/DDBJ whole genome shotgun (WGS) entry which is preliminary data.</text>
</comment>